<dbReference type="PANTHER" id="PTHR43685">
    <property type="entry name" value="GLYCOSYLTRANSFERASE"/>
    <property type="match status" value="1"/>
</dbReference>
<comment type="similarity">
    <text evidence="1">Belongs to the glycosyltransferase 2 family.</text>
</comment>
<keyword evidence="2" id="KW-0328">Glycosyltransferase</keyword>
<dbReference type="EMBL" id="CYZO01000011">
    <property type="protein sequence ID" value="CUN88491.1"/>
    <property type="molecule type" value="Genomic_DNA"/>
</dbReference>
<dbReference type="PANTHER" id="PTHR43685:SF5">
    <property type="entry name" value="GLYCOSYLTRANSFERASE EPSE-RELATED"/>
    <property type="match status" value="1"/>
</dbReference>
<protein>
    <submittedName>
        <fullName evidence="4">Chondroitin polymerase</fullName>
    </submittedName>
</protein>
<name>A0A174AIH8_9FIRM</name>
<evidence type="ECO:0000256" key="2">
    <source>
        <dbReference type="ARBA" id="ARBA00022676"/>
    </source>
</evidence>
<reference evidence="4 5" key="1">
    <citation type="submission" date="2015-09" db="EMBL/GenBank/DDBJ databases">
        <authorList>
            <consortium name="Pathogen Informatics"/>
        </authorList>
    </citation>
    <scope>NUCLEOTIDE SEQUENCE [LARGE SCALE GENOMIC DNA]</scope>
    <source>
        <strain evidence="4 5">2789STDY5834841</strain>
    </source>
</reference>
<evidence type="ECO:0000313" key="4">
    <source>
        <dbReference type="EMBL" id="CUN88491.1"/>
    </source>
</evidence>
<gene>
    <name evidence="4" type="primary">kfoC_2</name>
    <name evidence="4" type="ORF">ERS852456_01053</name>
</gene>
<dbReference type="InterPro" id="IPR001173">
    <property type="entry name" value="Glyco_trans_2-like"/>
</dbReference>
<evidence type="ECO:0000256" key="3">
    <source>
        <dbReference type="ARBA" id="ARBA00022679"/>
    </source>
</evidence>
<dbReference type="GO" id="GO:0016757">
    <property type="term" value="F:glycosyltransferase activity"/>
    <property type="evidence" value="ECO:0007669"/>
    <property type="project" value="UniProtKB-KW"/>
</dbReference>
<dbReference type="Proteomes" id="UP000095787">
    <property type="component" value="Unassembled WGS sequence"/>
</dbReference>
<dbReference type="Pfam" id="PF00535">
    <property type="entry name" value="Glycos_transf_2"/>
    <property type="match status" value="1"/>
</dbReference>
<evidence type="ECO:0000313" key="5">
    <source>
        <dbReference type="Proteomes" id="UP000095787"/>
    </source>
</evidence>
<evidence type="ECO:0000256" key="1">
    <source>
        <dbReference type="ARBA" id="ARBA00006739"/>
    </source>
</evidence>
<organism evidence="4 5">
    <name type="scientific">[Ruminococcus] torques</name>
    <dbReference type="NCBI Taxonomy" id="33039"/>
    <lineage>
        <taxon>Bacteria</taxon>
        <taxon>Bacillati</taxon>
        <taxon>Bacillota</taxon>
        <taxon>Clostridia</taxon>
        <taxon>Lachnospirales</taxon>
        <taxon>Lachnospiraceae</taxon>
        <taxon>Mediterraneibacter</taxon>
    </lineage>
</organism>
<dbReference type="Gene3D" id="3.90.550.10">
    <property type="entry name" value="Spore Coat Polysaccharide Biosynthesis Protein SpsA, Chain A"/>
    <property type="match status" value="1"/>
</dbReference>
<dbReference type="InterPro" id="IPR029044">
    <property type="entry name" value="Nucleotide-diphossugar_trans"/>
</dbReference>
<dbReference type="SUPFAM" id="SSF53448">
    <property type="entry name" value="Nucleotide-diphospho-sugar transferases"/>
    <property type="match status" value="1"/>
</dbReference>
<dbReference type="InterPro" id="IPR050834">
    <property type="entry name" value="Glycosyltransf_2"/>
</dbReference>
<dbReference type="AlphaFoldDB" id="A0A174AIH8"/>
<keyword evidence="3" id="KW-0808">Transferase</keyword>
<accession>A0A174AIH8</accession>
<sequence>MVLKMNEKISVIMGIYNCAATLEESLDCIVKQTYTNWEVIMCDDCSTDHTVQIAEQYVAQYPKQFVLLRNKENKGLNYTLNKCLKVAEGDYIARMDGDDLCSVDRFEKEIEALRKNPGIAIVSTDMSFFDENGVWGKTQSELFPTKESFLKGTPFCHAACMVRKGAYEKVKGYSISNRLLRVEDYHLWIKMYAKGFKGMNLQEPLYSMRDDRDAQNRRKFKYRLNEAYVKGYAVKELHLKKVNYIVCLIPVLKGLVPPFIYHVMHRKNLKNG</sequence>
<dbReference type="RefSeq" id="WP_055158771.1">
    <property type="nucleotide sequence ID" value="NZ_DAWDUC010000045.1"/>
</dbReference>
<proteinExistence type="inferred from homology"/>